<gene>
    <name evidence="2" type="primary">Cni-F14H12.7</name>
    <name evidence="2" type="synonym">Cnig_chr_X.g24071</name>
    <name evidence="2" type="ORF">B9Z55_024071</name>
</gene>
<dbReference type="Proteomes" id="UP000230233">
    <property type="component" value="Chromosome X"/>
</dbReference>
<organism evidence="2 3">
    <name type="scientific">Caenorhabditis nigoni</name>
    <dbReference type="NCBI Taxonomy" id="1611254"/>
    <lineage>
        <taxon>Eukaryota</taxon>
        <taxon>Metazoa</taxon>
        <taxon>Ecdysozoa</taxon>
        <taxon>Nematoda</taxon>
        <taxon>Chromadorea</taxon>
        <taxon>Rhabditida</taxon>
        <taxon>Rhabditina</taxon>
        <taxon>Rhabditomorpha</taxon>
        <taxon>Rhabditoidea</taxon>
        <taxon>Rhabditidae</taxon>
        <taxon>Peloderinae</taxon>
        <taxon>Caenorhabditis</taxon>
    </lineage>
</organism>
<reference evidence="3" key="1">
    <citation type="submission" date="2017-10" db="EMBL/GenBank/DDBJ databases">
        <title>Rapid genome shrinkage in a self-fertile nematode reveals novel sperm competition proteins.</title>
        <authorList>
            <person name="Yin D."/>
            <person name="Schwarz E.M."/>
            <person name="Thomas C.G."/>
            <person name="Felde R.L."/>
            <person name="Korf I.F."/>
            <person name="Cutter A.D."/>
            <person name="Schartner C.M."/>
            <person name="Ralston E.J."/>
            <person name="Meyer B.J."/>
            <person name="Haag E.S."/>
        </authorList>
    </citation>
    <scope>NUCLEOTIDE SEQUENCE [LARGE SCALE GENOMIC DNA]</scope>
    <source>
        <strain evidence="3">JU1422</strain>
    </source>
</reference>
<comment type="caution">
    <text evidence="2">The sequence shown here is derived from an EMBL/GenBank/DDBJ whole genome shotgun (WGS) entry which is preliminary data.</text>
</comment>
<accession>A0A2G5SSZ1</accession>
<feature type="transmembrane region" description="Helical" evidence="1">
    <location>
        <begin position="56"/>
        <end position="80"/>
    </location>
</feature>
<keyword evidence="1" id="KW-1133">Transmembrane helix</keyword>
<dbReference type="AlphaFoldDB" id="A0A2G5SSZ1"/>
<evidence type="ECO:0000313" key="2">
    <source>
        <dbReference type="EMBL" id="PIC18033.1"/>
    </source>
</evidence>
<keyword evidence="1" id="KW-0812">Transmembrane</keyword>
<name>A0A2G5SSZ1_9PELO</name>
<feature type="transmembrane region" description="Helical" evidence="1">
    <location>
        <begin position="12"/>
        <end position="36"/>
    </location>
</feature>
<protein>
    <submittedName>
        <fullName evidence="2">Uncharacterized protein</fullName>
    </submittedName>
</protein>
<keyword evidence="3" id="KW-1185">Reference proteome</keyword>
<dbReference type="EMBL" id="PDUG01000006">
    <property type="protein sequence ID" value="PIC18033.1"/>
    <property type="molecule type" value="Genomic_DNA"/>
</dbReference>
<sequence>MAGVETRTLTRGVYFCFSLLFLTFLICSEMIAMQNATAMTPVVVVASMAKEEFESITGSLLTLGGVVLFFLTIYGIMVLYRHFYLGRDWCDSLSWAPTNPRVDRANRKHRREDVEATPKKPTVVRFQINGKVLENEDL</sequence>
<dbReference type="OrthoDB" id="5873281at2759"/>
<evidence type="ECO:0000256" key="1">
    <source>
        <dbReference type="SAM" id="Phobius"/>
    </source>
</evidence>
<keyword evidence="1" id="KW-0472">Membrane</keyword>
<evidence type="ECO:0000313" key="3">
    <source>
        <dbReference type="Proteomes" id="UP000230233"/>
    </source>
</evidence>
<proteinExistence type="predicted"/>